<accession>A0A0N7M159</accession>
<feature type="signal peptide" evidence="1">
    <location>
        <begin position="1"/>
        <end position="23"/>
    </location>
</feature>
<organism evidence="2 3">
    <name type="scientific">Tritonibacter multivorans</name>
    <dbReference type="NCBI Taxonomy" id="928856"/>
    <lineage>
        <taxon>Bacteria</taxon>
        <taxon>Pseudomonadati</taxon>
        <taxon>Pseudomonadota</taxon>
        <taxon>Alphaproteobacteria</taxon>
        <taxon>Rhodobacterales</taxon>
        <taxon>Paracoccaceae</taxon>
        <taxon>Tritonibacter</taxon>
    </lineage>
</organism>
<evidence type="ECO:0000313" key="2">
    <source>
        <dbReference type="EMBL" id="CUH82353.1"/>
    </source>
</evidence>
<sequence length="187" mass="20157">MTTLKSAIAAAMTFSAAATSLFADDFSCPATFQGDAATCETLAPGLGICDVPSTWFPNDVAEGDLRSYRVIGGYEMHLATLAAGSAAEVAEILKAQGQARATEGEDSFLMHWDHDATTQDCGVVSVAYRTVLESGPRDVIATAYPTADGWVVAKYEGYDRVFPYARGKYWKDIHGLMSKVLFEGRYE</sequence>
<dbReference type="RefSeq" id="WP_058291857.1">
    <property type="nucleotide sequence ID" value="NZ_CYSD01000043.1"/>
</dbReference>
<evidence type="ECO:0000313" key="3">
    <source>
        <dbReference type="Proteomes" id="UP000052022"/>
    </source>
</evidence>
<dbReference type="AlphaFoldDB" id="A0A0N7M159"/>
<dbReference type="EMBL" id="CYSD01000043">
    <property type="protein sequence ID" value="CUH82353.1"/>
    <property type="molecule type" value="Genomic_DNA"/>
</dbReference>
<keyword evidence="3" id="KW-1185">Reference proteome</keyword>
<reference evidence="2 3" key="1">
    <citation type="submission" date="2015-09" db="EMBL/GenBank/DDBJ databases">
        <authorList>
            <consortium name="Swine Surveillance"/>
        </authorList>
    </citation>
    <scope>NUCLEOTIDE SEQUENCE [LARGE SCALE GENOMIC DNA]</scope>
    <source>
        <strain evidence="2 3">CECT 7557</strain>
    </source>
</reference>
<keyword evidence="1" id="KW-0732">Signal</keyword>
<proteinExistence type="predicted"/>
<feature type="chain" id="PRO_5006015775" evidence="1">
    <location>
        <begin position="24"/>
        <end position="187"/>
    </location>
</feature>
<evidence type="ECO:0000256" key="1">
    <source>
        <dbReference type="SAM" id="SignalP"/>
    </source>
</evidence>
<protein>
    <submittedName>
        <fullName evidence="2">Uncharacterized protein</fullName>
    </submittedName>
</protein>
<dbReference type="Proteomes" id="UP000052022">
    <property type="component" value="Unassembled WGS sequence"/>
</dbReference>
<name>A0A0N7M159_9RHOB</name>
<gene>
    <name evidence="2" type="ORF">TRM7557_03891</name>
</gene>
<dbReference type="STRING" id="928856.SAMN04488049_105237"/>